<proteinExistence type="predicted"/>
<keyword evidence="1" id="KW-0732">Signal</keyword>
<gene>
    <name evidence="4" type="ORF">SAMN02745723_104126</name>
</gene>
<dbReference type="InterPro" id="IPR004899">
    <property type="entry name" value="Pertactin_central"/>
</dbReference>
<dbReference type="InterPro" id="IPR012332">
    <property type="entry name" value="Autotransporter_pectin_lyase_C"/>
</dbReference>
<sequence>MDISIYHRELQGKPTSKFCRRALNQRLAMAGLLSLSAMVFQQHALAAELGSQNADIITLNDGDKITADLRNNGQLYGVSDNFRTANINLADDVSITITENNTNTAPRGVIVQGKNSVLTANRLSVDVAGGGGGFGLDIWGNNTKVDLGTGSYIKVNSNGTLFTKGIFVGSASTLLANGLTIETNKGFGLDIQHQGTSVNLGEGSLISVEEGVGVDISGTGISSNDKYGPSRFEATRLTINAKLRGIAINKNAIVDLGSDSIINVTGDGAEGIYILANGEVKADRLTVKTTGNQGATALSVNSMGIANIGAGSHMSSLKSDPVVAFNKGSGKATINFSGTSEQRNTIFSGGLYGVSAQFNSVINLSNTDISVDRGGALGLGLSVMGGGVITGDNLTINGAAGARGVYTMSDSQIDLSGETIIHMADPAAIAIATQHNDGYSASRINAGGKMDIVGSILSQGGLITIDMQSGSQWSGGASSDNVNDGFLNIAMANSRWNMTADSNLDKLVLNNSTVDFSEDKVGSLLTIGELSGNGHFILRTDLVSDGVNAIGDKLVVSGKSEGNHQLTVLNRGSLATTGNEILTVVETQDGQAKFTSTSEVELGGYLYAVRQNGTHWELYSPGVYVPPPPEPEPQPNPDPEPIPEPEPQPNPSITTSADAGANFLNIGYLLNYAESQTLFQRMGDLRQTGKSGDMWLRGFAGKFDSFAGGKLSRFDMNYDGMQLGADKQVTEQLPVFMGIFTGLTKGSPNYASGDGTVKSHHFGVYGTYIAENGFYLDGMVKYSRLKNDFSVRDSQNNRVSGNGSSDGVSFSLETGQKLSLGQQGNGFYIEPQAQLSYSHQDATRVNASNGLKVDLGSYESLIGRTSAVVGYELQQGGNLLNVYLKTGYLREFAGDTDYRLNGSPESHSFKGGWWNNGVGVSAQMNKKHTLYLDLDTSTGNKFNQRQINAGYRFSF</sequence>
<feature type="compositionally biased region" description="Pro residues" evidence="2">
    <location>
        <begin position="624"/>
        <end position="650"/>
    </location>
</feature>
<evidence type="ECO:0000256" key="1">
    <source>
        <dbReference type="ARBA" id="ARBA00022729"/>
    </source>
</evidence>
<evidence type="ECO:0000313" key="5">
    <source>
        <dbReference type="Proteomes" id="UP000226420"/>
    </source>
</evidence>
<evidence type="ECO:0000313" key="4">
    <source>
        <dbReference type="EMBL" id="SFC78691.1"/>
    </source>
</evidence>
<feature type="region of interest" description="Disordered" evidence="2">
    <location>
        <begin position="621"/>
        <end position="657"/>
    </location>
</feature>
<reference evidence="4 5" key="1">
    <citation type="submission" date="2016-10" db="EMBL/GenBank/DDBJ databases">
        <authorList>
            <person name="Varghese N."/>
            <person name="Submissions S."/>
        </authorList>
    </citation>
    <scope>NUCLEOTIDE SEQUENCE [LARGE SCALE GENOMIC DNA]</scope>
    <source>
        <strain evidence="4 5">DSM 5563</strain>
    </source>
</reference>
<dbReference type="InterPro" id="IPR011050">
    <property type="entry name" value="Pectin_lyase_fold/virulence"/>
</dbReference>
<name>A0AAJ4WAF7_9GAMM</name>
<dbReference type="SUPFAM" id="SSF103515">
    <property type="entry name" value="Autotransporter"/>
    <property type="match status" value="1"/>
</dbReference>
<dbReference type="InterPro" id="IPR005546">
    <property type="entry name" value="Autotransporte_beta"/>
</dbReference>
<dbReference type="EMBL" id="FOLW01000004">
    <property type="protein sequence ID" value="SFC78691.1"/>
    <property type="molecule type" value="Genomic_DNA"/>
</dbReference>
<dbReference type="RefSeq" id="WP_074822288.1">
    <property type="nucleotide sequence ID" value="NZ_FOLW01000004.1"/>
</dbReference>
<dbReference type="Gene3D" id="2.40.128.130">
    <property type="entry name" value="Autotransporter beta-domain"/>
    <property type="match status" value="1"/>
</dbReference>
<dbReference type="Proteomes" id="UP000226420">
    <property type="component" value="Unassembled WGS sequence"/>
</dbReference>
<feature type="domain" description="Autotransporter" evidence="3">
    <location>
        <begin position="687"/>
        <end position="955"/>
    </location>
</feature>
<protein>
    <submittedName>
        <fullName evidence="4">Outer membrane autotransporter barrel domain-containing protein</fullName>
    </submittedName>
</protein>
<dbReference type="NCBIfam" id="TIGR01414">
    <property type="entry name" value="autotrans_barl"/>
    <property type="match status" value="1"/>
</dbReference>
<accession>A0AAJ4WAF7</accession>
<evidence type="ECO:0000256" key="2">
    <source>
        <dbReference type="SAM" id="MobiDB-lite"/>
    </source>
</evidence>
<dbReference type="PANTHER" id="PTHR35037:SF3">
    <property type="entry name" value="C-TERMINAL REGION OF AIDA-LIKE PROTEIN"/>
    <property type="match status" value="1"/>
</dbReference>
<dbReference type="Pfam" id="PF03797">
    <property type="entry name" value="Autotransporter"/>
    <property type="match status" value="1"/>
</dbReference>
<dbReference type="Pfam" id="PF03212">
    <property type="entry name" value="Pertactin"/>
    <property type="match status" value="1"/>
</dbReference>
<dbReference type="AlphaFoldDB" id="A0AAJ4WAF7"/>
<dbReference type="InterPro" id="IPR006315">
    <property type="entry name" value="OM_autotransptr_brl_dom"/>
</dbReference>
<dbReference type="InterPro" id="IPR003991">
    <property type="entry name" value="Pertactin_virulence_factor"/>
</dbReference>
<dbReference type="SUPFAM" id="SSF51126">
    <property type="entry name" value="Pectin lyase-like"/>
    <property type="match status" value="1"/>
</dbReference>
<dbReference type="GO" id="GO:0019867">
    <property type="term" value="C:outer membrane"/>
    <property type="evidence" value="ECO:0007669"/>
    <property type="project" value="InterPro"/>
</dbReference>
<organism evidence="4 5">
    <name type="scientific">Pragia fontium DSM 5563 = ATCC 49100</name>
    <dbReference type="NCBI Taxonomy" id="1122977"/>
    <lineage>
        <taxon>Bacteria</taxon>
        <taxon>Pseudomonadati</taxon>
        <taxon>Pseudomonadota</taxon>
        <taxon>Gammaproteobacteria</taxon>
        <taxon>Enterobacterales</taxon>
        <taxon>Budviciaceae</taxon>
        <taxon>Pragia</taxon>
    </lineage>
</organism>
<dbReference type="PRINTS" id="PR01484">
    <property type="entry name" value="PRTACTNFAMLY"/>
</dbReference>
<dbReference type="PROSITE" id="PS51208">
    <property type="entry name" value="AUTOTRANSPORTER"/>
    <property type="match status" value="1"/>
</dbReference>
<dbReference type="PANTHER" id="PTHR35037">
    <property type="entry name" value="C-TERMINAL REGION OF AIDA-LIKE PROTEIN"/>
    <property type="match status" value="1"/>
</dbReference>
<comment type="caution">
    <text evidence="4">The sequence shown here is derived from an EMBL/GenBank/DDBJ whole genome shotgun (WGS) entry which is preliminary data.</text>
</comment>
<dbReference type="InterPro" id="IPR036709">
    <property type="entry name" value="Autotransporte_beta_dom_sf"/>
</dbReference>
<dbReference type="Gene3D" id="2.160.20.20">
    <property type="match status" value="1"/>
</dbReference>
<dbReference type="InterPro" id="IPR051551">
    <property type="entry name" value="Autotransporter_adhesion"/>
</dbReference>
<dbReference type="SMART" id="SM00869">
    <property type="entry name" value="Autotransporter"/>
    <property type="match status" value="1"/>
</dbReference>
<evidence type="ECO:0000259" key="3">
    <source>
        <dbReference type="PROSITE" id="PS51208"/>
    </source>
</evidence>